<accession>A0A811V8Z7</accession>
<feature type="region of interest" description="Disordered" evidence="1">
    <location>
        <begin position="1"/>
        <end position="22"/>
    </location>
</feature>
<organism evidence="2 3">
    <name type="scientific">Ceratitis capitata</name>
    <name type="common">Mediterranean fruit fly</name>
    <name type="synonym">Tephritis capitata</name>
    <dbReference type="NCBI Taxonomy" id="7213"/>
    <lineage>
        <taxon>Eukaryota</taxon>
        <taxon>Metazoa</taxon>
        <taxon>Ecdysozoa</taxon>
        <taxon>Arthropoda</taxon>
        <taxon>Hexapoda</taxon>
        <taxon>Insecta</taxon>
        <taxon>Pterygota</taxon>
        <taxon>Neoptera</taxon>
        <taxon>Endopterygota</taxon>
        <taxon>Diptera</taxon>
        <taxon>Brachycera</taxon>
        <taxon>Muscomorpha</taxon>
        <taxon>Tephritoidea</taxon>
        <taxon>Tephritidae</taxon>
        <taxon>Ceratitis</taxon>
        <taxon>Ceratitis</taxon>
    </lineage>
</organism>
<evidence type="ECO:0000313" key="3">
    <source>
        <dbReference type="Proteomes" id="UP000606786"/>
    </source>
</evidence>
<dbReference type="AlphaFoldDB" id="A0A811V8Z7"/>
<keyword evidence="3" id="KW-1185">Reference proteome</keyword>
<dbReference type="Proteomes" id="UP000606786">
    <property type="component" value="Unassembled WGS sequence"/>
</dbReference>
<proteinExistence type="predicted"/>
<reference evidence="2" key="1">
    <citation type="submission" date="2020-11" db="EMBL/GenBank/DDBJ databases">
        <authorList>
            <person name="Whitehead M."/>
        </authorList>
    </citation>
    <scope>NUCLEOTIDE SEQUENCE</scope>
    <source>
        <strain evidence="2">EGII</strain>
    </source>
</reference>
<name>A0A811V8Z7_CERCA</name>
<sequence length="141" mass="16409">MDVDAEHLPSSGHPRPHSRARPCPFHIHPSISHALRDAHYVSRRQDTRVLHQRRPTQFELKKFERTQSNQPTTTLQSKTIQLYGQSIAFEFNCITRRPTQVVLAYPFASASLRPLWKIRIFCLFPKNCSILCHTYITNVSE</sequence>
<gene>
    <name evidence="2" type="ORF">CCAP1982_LOCUS20775</name>
</gene>
<evidence type="ECO:0000256" key="1">
    <source>
        <dbReference type="SAM" id="MobiDB-lite"/>
    </source>
</evidence>
<protein>
    <submittedName>
        <fullName evidence="2">(Mediterranean fruit fly) hypothetical protein</fullName>
    </submittedName>
</protein>
<evidence type="ECO:0000313" key="2">
    <source>
        <dbReference type="EMBL" id="CAD7012668.1"/>
    </source>
</evidence>
<comment type="caution">
    <text evidence="2">The sequence shown here is derived from an EMBL/GenBank/DDBJ whole genome shotgun (WGS) entry which is preliminary data.</text>
</comment>
<dbReference type="EMBL" id="CAJHJT010000056">
    <property type="protein sequence ID" value="CAD7012668.1"/>
    <property type="molecule type" value="Genomic_DNA"/>
</dbReference>